<dbReference type="GO" id="GO:0016020">
    <property type="term" value="C:membrane"/>
    <property type="evidence" value="ECO:0007669"/>
    <property type="project" value="UniProtKB-SubCell"/>
</dbReference>
<dbReference type="RefSeq" id="WP_117531791.1">
    <property type="nucleotide sequence ID" value="NZ_QVLU01000051.1"/>
</dbReference>
<comment type="caution">
    <text evidence="6">The sequence shown here is derived from an EMBL/GenBank/DDBJ whole genome shotgun (WGS) entry which is preliminary data.</text>
</comment>
<gene>
    <name evidence="6" type="ORF">DWY69_29275</name>
</gene>
<name>A0A3E3I6E0_9FIRM</name>
<dbReference type="Pfam" id="PF05105">
    <property type="entry name" value="Phage_holin_4_1"/>
    <property type="match status" value="1"/>
</dbReference>
<dbReference type="EMBL" id="QVLU01000051">
    <property type="protein sequence ID" value="RGE61612.1"/>
    <property type="molecule type" value="Genomic_DNA"/>
</dbReference>
<dbReference type="InterPro" id="IPR006480">
    <property type="entry name" value="Phage_holin_4_1"/>
</dbReference>
<keyword evidence="2 5" id="KW-0812">Transmembrane</keyword>
<evidence type="ECO:0000256" key="2">
    <source>
        <dbReference type="ARBA" id="ARBA00022692"/>
    </source>
</evidence>
<evidence type="ECO:0000313" key="7">
    <source>
        <dbReference type="Proteomes" id="UP000261166"/>
    </source>
</evidence>
<dbReference type="GeneID" id="86056284"/>
<keyword evidence="4 5" id="KW-0472">Membrane</keyword>
<sequence>MKQTCYAIHAGAAALLAWLSARLGILLPVIAILAVVMVIDYITGILASKQEALEHPDNPAYGWSSKRGKQGIIKKVGYLCVIAAAMVVDYIILHVAAQTGIQVSLKAFFGLLVAVWYILNELLSIIENAGRMGANVPTWLSKYVAVLKNKIDSQGEGE</sequence>
<dbReference type="NCBIfam" id="TIGR01593">
    <property type="entry name" value="holin_tox_secr"/>
    <property type="match status" value="1"/>
</dbReference>
<organism evidence="6 7">
    <name type="scientific">Eisenbergiella massiliensis</name>
    <dbReference type="NCBI Taxonomy" id="1720294"/>
    <lineage>
        <taxon>Bacteria</taxon>
        <taxon>Bacillati</taxon>
        <taxon>Bacillota</taxon>
        <taxon>Clostridia</taxon>
        <taxon>Lachnospirales</taxon>
        <taxon>Lachnospiraceae</taxon>
        <taxon>Eisenbergiella</taxon>
    </lineage>
</organism>
<accession>A0A3E3I6E0</accession>
<feature type="transmembrane region" description="Helical" evidence="5">
    <location>
        <begin position="25"/>
        <end position="47"/>
    </location>
</feature>
<keyword evidence="3 5" id="KW-1133">Transmembrane helix</keyword>
<dbReference type="AlphaFoldDB" id="A0A3E3I6E0"/>
<evidence type="ECO:0000256" key="4">
    <source>
        <dbReference type="ARBA" id="ARBA00023136"/>
    </source>
</evidence>
<reference evidence="6 7" key="1">
    <citation type="submission" date="2018-08" db="EMBL/GenBank/DDBJ databases">
        <title>A genome reference for cultivated species of the human gut microbiota.</title>
        <authorList>
            <person name="Zou Y."/>
            <person name="Xue W."/>
            <person name="Luo G."/>
        </authorList>
    </citation>
    <scope>NUCLEOTIDE SEQUENCE [LARGE SCALE GENOMIC DNA]</scope>
    <source>
        <strain evidence="6 7">AF26-4BH</strain>
    </source>
</reference>
<evidence type="ECO:0000256" key="1">
    <source>
        <dbReference type="ARBA" id="ARBA00004141"/>
    </source>
</evidence>
<feature type="transmembrane region" description="Helical" evidence="5">
    <location>
        <begin position="76"/>
        <end position="97"/>
    </location>
</feature>
<dbReference type="Proteomes" id="UP000261166">
    <property type="component" value="Unassembled WGS sequence"/>
</dbReference>
<evidence type="ECO:0000256" key="5">
    <source>
        <dbReference type="SAM" id="Phobius"/>
    </source>
</evidence>
<dbReference type="OrthoDB" id="88184at2"/>
<proteinExistence type="predicted"/>
<evidence type="ECO:0000313" key="6">
    <source>
        <dbReference type="EMBL" id="RGE61612.1"/>
    </source>
</evidence>
<protein>
    <submittedName>
        <fullName evidence="6">Holin</fullName>
    </submittedName>
</protein>
<feature type="transmembrane region" description="Helical" evidence="5">
    <location>
        <begin position="103"/>
        <end position="123"/>
    </location>
</feature>
<evidence type="ECO:0000256" key="3">
    <source>
        <dbReference type="ARBA" id="ARBA00022989"/>
    </source>
</evidence>
<comment type="subcellular location">
    <subcellularLocation>
        <location evidence="1">Membrane</location>
        <topology evidence="1">Multi-pass membrane protein</topology>
    </subcellularLocation>
</comment>